<accession>A0A0E9R9X1</accession>
<dbReference type="EMBL" id="GBXM01082693">
    <property type="protein sequence ID" value="JAH25884.1"/>
    <property type="molecule type" value="Transcribed_RNA"/>
</dbReference>
<name>A0A0E9R9X1_ANGAN</name>
<evidence type="ECO:0000313" key="1">
    <source>
        <dbReference type="EMBL" id="JAH25884.1"/>
    </source>
</evidence>
<protein>
    <submittedName>
        <fullName evidence="1">Uncharacterized protein</fullName>
    </submittedName>
</protein>
<reference evidence="1" key="1">
    <citation type="submission" date="2014-11" db="EMBL/GenBank/DDBJ databases">
        <authorList>
            <person name="Amaro Gonzalez C."/>
        </authorList>
    </citation>
    <scope>NUCLEOTIDE SEQUENCE</scope>
</reference>
<dbReference type="AlphaFoldDB" id="A0A0E9R9X1"/>
<reference evidence="1" key="2">
    <citation type="journal article" date="2015" name="Fish Shellfish Immunol.">
        <title>Early steps in the European eel (Anguilla anguilla)-Vibrio vulnificus interaction in the gills: Role of the RtxA13 toxin.</title>
        <authorList>
            <person name="Callol A."/>
            <person name="Pajuelo D."/>
            <person name="Ebbesson L."/>
            <person name="Teles M."/>
            <person name="MacKenzie S."/>
            <person name="Amaro C."/>
        </authorList>
    </citation>
    <scope>NUCLEOTIDE SEQUENCE</scope>
</reference>
<proteinExistence type="predicted"/>
<sequence length="45" mass="5013">MPKNNCESQMYAEELLCEELLGICPRVITAIVVLKQALPQLSDAH</sequence>
<organism evidence="1">
    <name type="scientific">Anguilla anguilla</name>
    <name type="common">European freshwater eel</name>
    <name type="synonym">Muraena anguilla</name>
    <dbReference type="NCBI Taxonomy" id="7936"/>
    <lineage>
        <taxon>Eukaryota</taxon>
        <taxon>Metazoa</taxon>
        <taxon>Chordata</taxon>
        <taxon>Craniata</taxon>
        <taxon>Vertebrata</taxon>
        <taxon>Euteleostomi</taxon>
        <taxon>Actinopterygii</taxon>
        <taxon>Neopterygii</taxon>
        <taxon>Teleostei</taxon>
        <taxon>Anguilliformes</taxon>
        <taxon>Anguillidae</taxon>
        <taxon>Anguilla</taxon>
    </lineage>
</organism>